<sequence length="288" mass="32853">MKRIYSLLEASQESYFVGGVGCIVLYLQPTKTHRKTTMEERKSTTSLGTTILLFIVISSIYIQKTFKKRRFPEIHRGCCGGITLLKKEISYGCRELKIRSTVPEVSYRCWVSMCHAEKLTAKKHLFTCSTLMRIEIRKSWIILIPEAKTEAMWKERSNLHLWFQVYVINLLFYGLQNDDHTKSASVMVLKQMAFKSSHTPDPVDLCQAIQETADDQRVSGTILILITSFPLASRYLLPDSMPTCEGLTELSISHKKSPSKYSAPRGISGLQHRSNEIILDDVQVPDEI</sequence>
<reference evidence="1" key="1">
    <citation type="journal article" date="2020" name="Stud. Mycol.">
        <title>101 Dothideomycetes genomes: a test case for predicting lifestyles and emergence of pathogens.</title>
        <authorList>
            <person name="Haridas S."/>
            <person name="Albert R."/>
            <person name="Binder M."/>
            <person name="Bloem J."/>
            <person name="Labutti K."/>
            <person name="Salamov A."/>
            <person name="Andreopoulos B."/>
            <person name="Baker S."/>
            <person name="Barry K."/>
            <person name="Bills G."/>
            <person name="Bluhm B."/>
            <person name="Cannon C."/>
            <person name="Castanera R."/>
            <person name="Culley D."/>
            <person name="Daum C."/>
            <person name="Ezra D."/>
            <person name="Gonzalez J."/>
            <person name="Henrissat B."/>
            <person name="Kuo A."/>
            <person name="Liang C."/>
            <person name="Lipzen A."/>
            <person name="Lutzoni F."/>
            <person name="Magnuson J."/>
            <person name="Mondo S."/>
            <person name="Nolan M."/>
            <person name="Ohm R."/>
            <person name="Pangilinan J."/>
            <person name="Park H.-J."/>
            <person name="Ramirez L."/>
            <person name="Alfaro M."/>
            <person name="Sun H."/>
            <person name="Tritt A."/>
            <person name="Yoshinaga Y."/>
            <person name="Zwiers L.-H."/>
            <person name="Turgeon B."/>
            <person name="Goodwin S."/>
            <person name="Spatafora J."/>
            <person name="Crous P."/>
            <person name="Grigoriev I."/>
        </authorList>
    </citation>
    <scope>NUCLEOTIDE SEQUENCE</scope>
    <source>
        <strain evidence="1">ATCC 200398</strain>
    </source>
</reference>
<accession>A0ACB6QQ55</accession>
<proteinExistence type="predicted"/>
<gene>
    <name evidence="1" type="ORF">BDR25DRAFT_356785</name>
</gene>
<keyword evidence="2" id="KW-1185">Reference proteome</keyword>
<protein>
    <submittedName>
        <fullName evidence="1">Uncharacterized protein</fullName>
    </submittedName>
</protein>
<dbReference type="EMBL" id="MU003513">
    <property type="protein sequence ID" value="KAF2469020.1"/>
    <property type="molecule type" value="Genomic_DNA"/>
</dbReference>
<evidence type="ECO:0000313" key="2">
    <source>
        <dbReference type="Proteomes" id="UP000799755"/>
    </source>
</evidence>
<name>A0ACB6QQ55_9PLEO</name>
<comment type="caution">
    <text evidence="1">The sequence shown here is derived from an EMBL/GenBank/DDBJ whole genome shotgun (WGS) entry which is preliminary data.</text>
</comment>
<evidence type="ECO:0000313" key="1">
    <source>
        <dbReference type="EMBL" id="KAF2469020.1"/>
    </source>
</evidence>
<organism evidence="1 2">
    <name type="scientific">Lindgomyces ingoldianus</name>
    <dbReference type="NCBI Taxonomy" id="673940"/>
    <lineage>
        <taxon>Eukaryota</taxon>
        <taxon>Fungi</taxon>
        <taxon>Dikarya</taxon>
        <taxon>Ascomycota</taxon>
        <taxon>Pezizomycotina</taxon>
        <taxon>Dothideomycetes</taxon>
        <taxon>Pleosporomycetidae</taxon>
        <taxon>Pleosporales</taxon>
        <taxon>Lindgomycetaceae</taxon>
        <taxon>Lindgomyces</taxon>
    </lineage>
</organism>
<dbReference type="Proteomes" id="UP000799755">
    <property type="component" value="Unassembled WGS sequence"/>
</dbReference>